<keyword evidence="2" id="KW-0805">Transcription regulation</keyword>
<dbReference type="SUPFAM" id="SSF88946">
    <property type="entry name" value="Sigma2 domain of RNA polymerase sigma factors"/>
    <property type="match status" value="1"/>
</dbReference>
<evidence type="ECO:0000313" key="9">
    <source>
        <dbReference type="Proteomes" id="UP000188947"/>
    </source>
</evidence>
<keyword evidence="9" id="KW-1185">Reference proteome</keyword>
<comment type="caution">
    <text evidence="8">The sequence shown here is derived from an EMBL/GenBank/DDBJ whole genome shotgun (WGS) entry which is preliminary data.</text>
</comment>
<name>A0A1V3U3Z4_ELIME</name>
<dbReference type="OrthoDB" id="9782108at2"/>
<dbReference type="Pfam" id="PF04542">
    <property type="entry name" value="Sigma70_r2"/>
    <property type="match status" value="1"/>
</dbReference>
<dbReference type="InterPro" id="IPR007627">
    <property type="entry name" value="RNA_pol_sigma70_r2"/>
</dbReference>
<protein>
    <submittedName>
        <fullName evidence="8">RNA polymerase subunit sigma</fullName>
    </submittedName>
</protein>
<keyword evidence="5" id="KW-0804">Transcription</keyword>
<dbReference type="InterPro" id="IPR013324">
    <property type="entry name" value="RNA_pol_sigma_r3/r4-like"/>
</dbReference>
<dbReference type="GO" id="GO:0003677">
    <property type="term" value="F:DNA binding"/>
    <property type="evidence" value="ECO:0007669"/>
    <property type="project" value="UniProtKB-KW"/>
</dbReference>
<dbReference type="InterPro" id="IPR014284">
    <property type="entry name" value="RNA_pol_sigma-70_dom"/>
</dbReference>
<dbReference type="Pfam" id="PF08281">
    <property type="entry name" value="Sigma70_r4_2"/>
    <property type="match status" value="1"/>
</dbReference>
<dbReference type="Proteomes" id="UP000188947">
    <property type="component" value="Unassembled WGS sequence"/>
</dbReference>
<reference evidence="8 9" key="1">
    <citation type="submission" date="2016-11" db="EMBL/GenBank/DDBJ databases">
        <title>Genome sequence and comparative genomic analysis of clinical strain Elizabethkingia meningoseptica 61421 PRCM.</title>
        <authorList>
            <person name="Wang M."/>
            <person name="Hu S."/>
            <person name="Cao L."/>
            <person name="Jiang T."/>
            <person name="Zhou Y."/>
            <person name="Ming D."/>
        </authorList>
    </citation>
    <scope>NUCLEOTIDE SEQUENCE [LARGE SCALE GENOMIC DNA]</scope>
    <source>
        <strain evidence="8 9">61421 PRCM</strain>
    </source>
</reference>
<dbReference type="Gene3D" id="1.10.10.10">
    <property type="entry name" value="Winged helix-like DNA-binding domain superfamily/Winged helix DNA-binding domain"/>
    <property type="match status" value="1"/>
</dbReference>
<evidence type="ECO:0000256" key="5">
    <source>
        <dbReference type="ARBA" id="ARBA00023163"/>
    </source>
</evidence>
<accession>A0A1V3U3Z4</accession>
<dbReference type="InterPro" id="IPR039425">
    <property type="entry name" value="RNA_pol_sigma-70-like"/>
</dbReference>
<dbReference type="PANTHER" id="PTHR43133:SF8">
    <property type="entry name" value="RNA POLYMERASE SIGMA FACTOR HI_1459-RELATED"/>
    <property type="match status" value="1"/>
</dbReference>
<evidence type="ECO:0000313" key="8">
    <source>
        <dbReference type="EMBL" id="OOH97558.1"/>
    </source>
</evidence>
<dbReference type="GO" id="GO:0006352">
    <property type="term" value="P:DNA-templated transcription initiation"/>
    <property type="evidence" value="ECO:0007669"/>
    <property type="project" value="InterPro"/>
</dbReference>
<evidence type="ECO:0000256" key="4">
    <source>
        <dbReference type="ARBA" id="ARBA00023125"/>
    </source>
</evidence>
<dbReference type="Gene3D" id="1.10.1740.10">
    <property type="match status" value="1"/>
</dbReference>
<evidence type="ECO:0000256" key="1">
    <source>
        <dbReference type="ARBA" id="ARBA00010641"/>
    </source>
</evidence>
<dbReference type="PANTHER" id="PTHR43133">
    <property type="entry name" value="RNA POLYMERASE ECF-TYPE SIGMA FACTO"/>
    <property type="match status" value="1"/>
</dbReference>
<dbReference type="RefSeq" id="WP_069215620.1">
    <property type="nucleotide sequence ID" value="NZ_CP016378.1"/>
</dbReference>
<comment type="similarity">
    <text evidence="1">Belongs to the sigma-70 factor family. ECF subfamily.</text>
</comment>
<dbReference type="SUPFAM" id="SSF88659">
    <property type="entry name" value="Sigma3 and sigma4 domains of RNA polymerase sigma factors"/>
    <property type="match status" value="1"/>
</dbReference>
<dbReference type="InterPro" id="IPR013325">
    <property type="entry name" value="RNA_pol_sigma_r2"/>
</dbReference>
<evidence type="ECO:0000259" key="6">
    <source>
        <dbReference type="Pfam" id="PF04542"/>
    </source>
</evidence>
<dbReference type="InterPro" id="IPR013249">
    <property type="entry name" value="RNA_pol_sigma70_r4_t2"/>
</dbReference>
<dbReference type="NCBIfam" id="TIGR02937">
    <property type="entry name" value="sigma70-ECF"/>
    <property type="match status" value="1"/>
</dbReference>
<dbReference type="AlphaFoldDB" id="A0A1V3U3Z4"/>
<proteinExistence type="inferred from homology"/>
<dbReference type="GO" id="GO:0016987">
    <property type="term" value="F:sigma factor activity"/>
    <property type="evidence" value="ECO:0007669"/>
    <property type="project" value="UniProtKB-KW"/>
</dbReference>
<gene>
    <name evidence="8" type="ORF">BMF97_02750</name>
</gene>
<dbReference type="EMBL" id="MPOG01000003">
    <property type="protein sequence ID" value="OOH97558.1"/>
    <property type="molecule type" value="Genomic_DNA"/>
</dbReference>
<dbReference type="STRING" id="238.BBD35_01385"/>
<organism evidence="8 9">
    <name type="scientific">Elizabethkingia meningoseptica</name>
    <name type="common">Chryseobacterium meningosepticum</name>
    <dbReference type="NCBI Taxonomy" id="238"/>
    <lineage>
        <taxon>Bacteria</taxon>
        <taxon>Pseudomonadati</taxon>
        <taxon>Bacteroidota</taxon>
        <taxon>Flavobacteriia</taxon>
        <taxon>Flavobacteriales</taxon>
        <taxon>Weeksellaceae</taxon>
        <taxon>Elizabethkingia</taxon>
    </lineage>
</organism>
<sequence>MDNTKELEKWIDQYGQKLFDRALYLLSSQEDAKDLVQEVYIAAFSAMPHFQEKSAPLTWLMGILHHKVSDFYRKKYKGEPQVSLDHFFNEDHFWKDADGILKKWNTDDSSLLDNEAFNAYLEKCLEELPERWLTLVKLTYLQEKKSSEICQETNISTTNYWKILQRSRLQLRECLQFNWFGKGK</sequence>
<evidence type="ECO:0000259" key="7">
    <source>
        <dbReference type="Pfam" id="PF08281"/>
    </source>
</evidence>
<evidence type="ECO:0000256" key="3">
    <source>
        <dbReference type="ARBA" id="ARBA00023082"/>
    </source>
</evidence>
<dbReference type="eggNOG" id="COG1595">
    <property type="taxonomic scope" value="Bacteria"/>
</dbReference>
<dbReference type="InterPro" id="IPR036388">
    <property type="entry name" value="WH-like_DNA-bd_sf"/>
</dbReference>
<keyword evidence="4" id="KW-0238">DNA-binding</keyword>
<evidence type="ECO:0000256" key="2">
    <source>
        <dbReference type="ARBA" id="ARBA00023015"/>
    </source>
</evidence>
<feature type="domain" description="RNA polymerase sigma factor 70 region 4 type 2" evidence="7">
    <location>
        <begin position="120"/>
        <end position="171"/>
    </location>
</feature>
<feature type="domain" description="RNA polymerase sigma-70 region 2" evidence="6">
    <location>
        <begin position="11"/>
        <end position="75"/>
    </location>
</feature>
<keyword evidence="3" id="KW-0731">Sigma factor</keyword>